<protein>
    <submittedName>
        <fullName evidence="1">Uncharacterized protein</fullName>
    </submittedName>
</protein>
<evidence type="ECO:0000313" key="2">
    <source>
        <dbReference type="Proteomes" id="UP001054945"/>
    </source>
</evidence>
<sequence length="96" mass="10934">MTKKRIYFSGNPFPATQWYYLSLLFLNSNERLTTDGRPLYPISNDTSPQPLLLPAALHPADVLLPMIISYLRTAAPLDSQICRLFRGRRVIPQPFG</sequence>
<organism evidence="1 2">
    <name type="scientific">Caerostris extrusa</name>
    <name type="common">Bark spider</name>
    <name type="synonym">Caerostris bankana</name>
    <dbReference type="NCBI Taxonomy" id="172846"/>
    <lineage>
        <taxon>Eukaryota</taxon>
        <taxon>Metazoa</taxon>
        <taxon>Ecdysozoa</taxon>
        <taxon>Arthropoda</taxon>
        <taxon>Chelicerata</taxon>
        <taxon>Arachnida</taxon>
        <taxon>Araneae</taxon>
        <taxon>Araneomorphae</taxon>
        <taxon>Entelegynae</taxon>
        <taxon>Araneoidea</taxon>
        <taxon>Araneidae</taxon>
        <taxon>Caerostris</taxon>
    </lineage>
</organism>
<dbReference type="Proteomes" id="UP001054945">
    <property type="component" value="Unassembled WGS sequence"/>
</dbReference>
<name>A0AAV4M5Y9_CAEEX</name>
<comment type="caution">
    <text evidence="1">The sequence shown here is derived from an EMBL/GenBank/DDBJ whole genome shotgun (WGS) entry which is preliminary data.</text>
</comment>
<keyword evidence="2" id="KW-1185">Reference proteome</keyword>
<accession>A0AAV4M5Y9</accession>
<reference evidence="1 2" key="1">
    <citation type="submission" date="2021-06" db="EMBL/GenBank/DDBJ databases">
        <title>Caerostris extrusa draft genome.</title>
        <authorList>
            <person name="Kono N."/>
            <person name="Arakawa K."/>
        </authorList>
    </citation>
    <scope>NUCLEOTIDE SEQUENCE [LARGE SCALE GENOMIC DNA]</scope>
</reference>
<evidence type="ECO:0000313" key="1">
    <source>
        <dbReference type="EMBL" id="GIX67882.1"/>
    </source>
</evidence>
<dbReference type="AlphaFoldDB" id="A0AAV4M5Y9"/>
<proteinExistence type="predicted"/>
<dbReference type="EMBL" id="BPLR01001910">
    <property type="protein sequence ID" value="GIX67882.1"/>
    <property type="molecule type" value="Genomic_DNA"/>
</dbReference>
<gene>
    <name evidence="1" type="ORF">CEXT_154641</name>
</gene>